<dbReference type="PANTHER" id="PTHR48079">
    <property type="entry name" value="PROTEIN YEEZ"/>
    <property type="match status" value="1"/>
</dbReference>
<dbReference type="Pfam" id="PF01370">
    <property type="entry name" value="Epimerase"/>
    <property type="match status" value="1"/>
</dbReference>
<sequence length="345" mass="36840">MARSAPSGGGPCAAASSVHERCPVVSQSTRNDVRDLHVVLGAGPAGSTLAGELARRGHEVRLVDRSGDGPAPEGVTRARGDVGTLEGAREAVRGAAVVHHCVNVAYHLQTEVMPGVQEAVLGAVEAEGARLVVLDTLYPYGETHGEVMTEETPWRATSAKGRMRAALDERYLATHRAGRARVVLGRSADFTGPGVLNSTLGGAVFPGALTGGEVLGLGDIDLPHSYTDIRAVAAGLATLGEHPEGDGRVWHLPTAPARTTREVLRMIEERVRRPLRLHVVARPRAFGPFDEVFMDAYAELFYQHTEAQVMDSTAIQDAFGLRPVDLGTTLDDTLAWYRDLLAARR</sequence>
<evidence type="ECO:0000313" key="2">
    <source>
        <dbReference type="EMBL" id="QNE82468.1"/>
    </source>
</evidence>
<dbReference type="EMBL" id="CP045704">
    <property type="protein sequence ID" value="QNE82468.1"/>
    <property type="molecule type" value="Genomic_DNA"/>
</dbReference>
<protein>
    <submittedName>
        <fullName evidence="2">NAD-dependent epimerase/dehydratase family protein</fullName>
    </submittedName>
</protein>
<feature type="domain" description="NAD-dependent epimerase/dehydratase" evidence="1">
    <location>
        <begin position="39"/>
        <end position="245"/>
    </location>
</feature>
<organism evidence="2 3">
    <name type="scientific">Streptomyces rutgersensis</name>
    <dbReference type="NCBI Taxonomy" id="53451"/>
    <lineage>
        <taxon>Bacteria</taxon>
        <taxon>Bacillati</taxon>
        <taxon>Actinomycetota</taxon>
        <taxon>Actinomycetes</taxon>
        <taxon>Kitasatosporales</taxon>
        <taxon>Streptomycetaceae</taxon>
        <taxon>Streptomyces</taxon>
        <taxon>Streptomyces diastaticus group</taxon>
    </lineage>
</organism>
<dbReference type="PANTHER" id="PTHR48079:SF6">
    <property type="entry name" value="NAD(P)-BINDING DOMAIN-CONTAINING PROTEIN-RELATED"/>
    <property type="match status" value="1"/>
</dbReference>
<reference evidence="3" key="1">
    <citation type="submission" date="2019-10" db="EMBL/GenBank/DDBJ databases">
        <title>Antimicrobial potential of Antarctic Bacteria.</title>
        <authorList>
            <person name="Benaud N."/>
            <person name="Edwards R.J."/>
            <person name="Ferrari B.C."/>
        </authorList>
    </citation>
    <scope>NUCLEOTIDE SEQUENCE [LARGE SCALE GENOMIC DNA]</scope>
    <source>
        <strain evidence="3">NBH77</strain>
    </source>
</reference>
<evidence type="ECO:0000313" key="3">
    <source>
        <dbReference type="Proteomes" id="UP000515764"/>
    </source>
</evidence>
<dbReference type="SUPFAM" id="SSF51735">
    <property type="entry name" value="NAD(P)-binding Rossmann-fold domains"/>
    <property type="match status" value="1"/>
</dbReference>
<dbReference type="InterPro" id="IPR051783">
    <property type="entry name" value="NAD(P)-dependent_oxidoreduct"/>
</dbReference>
<proteinExistence type="predicted"/>
<dbReference type="Proteomes" id="UP000515764">
    <property type="component" value="Chromosome"/>
</dbReference>
<name>A0ABX6RP41_9ACTN</name>
<dbReference type="InterPro" id="IPR001509">
    <property type="entry name" value="Epimerase_deHydtase"/>
</dbReference>
<accession>A0ABX6RP41</accession>
<gene>
    <name evidence="2" type="ORF">F0345_16260</name>
</gene>
<dbReference type="InterPro" id="IPR036291">
    <property type="entry name" value="NAD(P)-bd_dom_sf"/>
</dbReference>
<evidence type="ECO:0000259" key="1">
    <source>
        <dbReference type="Pfam" id="PF01370"/>
    </source>
</evidence>
<keyword evidence="3" id="KW-1185">Reference proteome</keyword>
<dbReference type="Gene3D" id="3.40.50.720">
    <property type="entry name" value="NAD(P)-binding Rossmann-like Domain"/>
    <property type="match status" value="1"/>
</dbReference>